<accession>A0AAD6UUP3</accession>
<organism evidence="1 2">
    <name type="scientific">Mycena pura</name>
    <dbReference type="NCBI Taxonomy" id="153505"/>
    <lineage>
        <taxon>Eukaryota</taxon>
        <taxon>Fungi</taxon>
        <taxon>Dikarya</taxon>
        <taxon>Basidiomycota</taxon>
        <taxon>Agaricomycotina</taxon>
        <taxon>Agaricomycetes</taxon>
        <taxon>Agaricomycetidae</taxon>
        <taxon>Agaricales</taxon>
        <taxon>Marasmiineae</taxon>
        <taxon>Mycenaceae</taxon>
        <taxon>Mycena</taxon>
    </lineage>
</organism>
<evidence type="ECO:0000313" key="1">
    <source>
        <dbReference type="EMBL" id="KAJ7194009.1"/>
    </source>
</evidence>
<keyword evidence="2" id="KW-1185">Reference proteome</keyword>
<dbReference type="AlphaFoldDB" id="A0AAD6UUP3"/>
<name>A0AAD6UUP3_9AGAR</name>
<comment type="caution">
    <text evidence="1">The sequence shown here is derived from an EMBL/GenBank/DDBJ whole genome shotgun (WGS) entry which is preliminary data.</text>
</comment>
<dbReference type="EMBL" id="JARJCW010000102">
    <property type="protein sequence ID" value="KAJ7194009.1"/>
    <property type="molecule type" value="Genomic_DNA"/>
</dbReference>
<proteinExistence type="predicted"/>
<reference evidence="1" key="1">
    <citation type="submission" date="2023-03" db="EMBL/GenBank/DDBJ databases">
        <title>Massive genome expansion in bonnet fungi (Mycena s.s.) driven by repeated elements and novel gene families across ecological guilds.</title>
        <authorList>
            <consortium name="Lawrence Berkeley National Laboratory"/>
            <person name="Harder C.B."/>
            <person name="Miyauchi S."/>
            <person name="Viragh M."/>
            <person name="Kuo A."/>
            <person name="Thoen E."/>
            <person name="Andreopoulos B."/>
            <person name="Lu D."/>
            <person name="Skrede I."/>
            <person name="Drula E."/>
            <person name="Henrissat B."/>
            <person name="Morin E."/>
            <person name="Kohler A."/>
            <person name="Barry K."/>
            <person name="LaButti K."/>
            <person name="Morin E."/>
            <person name="Salamov A."/>
            <person name="Lipzen A."/>
            <person name="Mereny Z."/>
            <person name="Hegedus B."/>
            <person name="Baldrian P."/>
            <person name="Stursova M."/>
            <person name="Weitz H."/>
            <person name="Taylor A."/>
            <person name="Grigoriev I.V."/>
            <person name="Nagy L.G."/>
            <person name="Martin F."/>
            <person name="Kauserud H."/>
        </authorList>
    </citation>
    <scope>NUCLEOTIDE SEQUENCE</scope>
    <source>
        <strain evidence="1">9144</strain>
    </source>
</reference>
<gene>
    <name evidence="1" type="ORF">GGX14DRAFT_587015</name>
</gene>
<dbReference type="Proteomes" id="UP001219525">
    <property type="component" value="Unassembled WGS sequence"/>
</dbReference>
<protein>
    <submittedName>
        <fullName evidence="1">Uncharacterized protein</fullName>
    </submittedName>
</protein>
<sequence>MALISRSGLALPLPVNFDFVAYKTRGADVLPPDTHDLADINADNVQREAGNKASIKLTFAYETALASAARPASPLNEDVSYPLLPFFTYSDQQKHVLVGDKEVVAASGPLPLFMTLFIANERLNTQQAKDADKAKNDADRARRFTRCRKKQGSSSSFWMIRQATDFPHTISTTTILGPQVPGSAQTLGITVIHVAKNMNMLHDEDISRLTPGIWRQASRNMLESFKQLCPAVVPGDPVLGHTHASKYAEHVLFFANLSCFEEAELFPVWYQVEHELRYEIYSSGLFDHFYYEQRINIALTTYNMLAHSALPRHPPATLPVGSAPYKMRIPLPRTRDQGARC</sequence>
<evidence type="ECO:0000313" key="2">
    <source>
        <dbReference type="Proteomes" id="UP001219525"/>
    </source>
</evidence>